<dbReference type="EMBL" id="JANIDX010000002">
    <property type="protein sequence ID" value="MCX5619452.1"/>
    <property type="molecule type" value="Genomic_DNA"/>
</dbReference>
<evidence type="ECO:0000313" key="2">
    <source>
        <dbReference type="EMBL" id="MCX5619452.1"/>
    </source>
</evidence>
<name>A0ABT3WK14_9PROT</name>
<feature type="coiled-coil region" evidence="1">
    <location>
        <begin position="68"/>
        <end position="186"/>
    </location>
</feature>
<sequence length="436" mass="50184">MTAHNITCPHCHETFSLDNAGYADIVKQVRDKEFSKALHEKLEAAAQEERLVAERAKLASEREMNQALHERDAKIQALKNQLERHEADQQAAARLAEAEKKAQLQEAVQAKEREIHALQAKLSASKTEQELAITKAVDAIQKERDTLQNTLSEAELKSRLATTQLKERYELQLKDRDDHIERLKDMKARLSTKMVGETLEQHCEVEFNRSRAMAFPRAYFEKDNDARSGSKGDYIFRDMDESGTEILSIMFEMKNENDSTATKKKNEDFLKELDKDRTEKKCEYAVLVSLLEPENELYNTGIVDVSHRYPKMYIIRPQFFLPIISLLRNASTNALTYKRELELTRQQSIDVTNFEEKLETFKNGFSRNYDLAHKQFNKAIEEIDRSISHLQKIKENLLSSGNNLRLANDKAQDVTIKKLTRGNATMKAQFAALKGE</sequence>
<dbReference type="Proteomes" id="UP001165575">
    <property type="component" value="Unassembled WGS sequence"/>
</dbReference>
<dbReference type="PIRSF" id="PIRSF005850">
    <property type="entry name" value="UCP005850"/>
    <property type="match status" value="1"/>
</dbReference>
<comment type="caution">
    <text evidence="2">The sequence shown here is derived from an EMBL/GenBank/DDBJ whole genome shotgun (WGS) entry which is preliminary data.</text>
</comment>
<dbReference type="Pfam" id="PF09903">
    <property type="entry name" value="DUF2130"/>
    <property type="match status" value="1"/>
</dbReference>
<gene>
    <name evidence="2" type="ORF">NQF89_03325</name>
</gene>
<accession>A0ABT3WK14</accession>
<proteinExistence type="predicted"/>
<evidence type="ECO:0000256" key="1">
    <source>
        <dbReference type="SAM" id="Coils"/>
    </source>
</evidence>
<dbReference type="RefSeq" id="WP_266137488.1">
    <property type="nucleotide sequence ID" value="NZ_JANIDX010000002.1"/>
</dbReference>
<reference evidence="2 3" key="1">
    <citation type="submission" date="2022-07" db="EMBL/GenBank/DDBJ databases">
        <title>Bombella genomes.</title>
        <authorList>
            <person name="Harer L."/>
            <person name="Styblova S."/>
            <person name="Ehrmann M."/>
        </authorList>
    </citation>
    <scope>NUCLEOTIDE SEQUENCE [LARGE SCALE GENOMIC DNA]</scope>
    <source>
        <strain evidence="2 3">TMW 2.2556</strain>
    </source>
</reference>
<keyword evidence="3" id="KW-1185">Reference proteome</keyword>
<keyword evidence="1" id="KW-0175">Coiled coil</keyword>
<dbReference type="InterPro" id="IPR019219">
    <property type="entry name" value="DUF2130"/>
</dbReference>
<protein>
    <submittedName>
        <fullName evidence="2">DUF2130 domain-containing protein</fullName>
    </submittedName>
</protein>
<organism evidence="2 3">
    <name type="scientific">Bombella pollinis</name>
    <dbReference type="NCBI Taxonomy" id="2967337"/>
    <lineage>
        <taxon>Bacteria</taxon>
        <taxon>Pseudomonadati</taxon>
        <taxon>Pseudomonadota</taxon>
        <taxon>Alphaproteobacteria</taxon>
        <taxon>Acetobacterales</taxon>
        <taxon>Acetobacteraceae</taxon>
        <taxon>Bombella</taxon>
    </lineage>
</organism>
<evidence type="ECO:0000313" key="3">
    <source>
        <dbReference type="Proteomes" id="UP001165575"/>
    </source>
</evidence>